<gene>
    <name evidence="5" type="ORF">DWV06_09070</name>
</gene>
<dbReference type="GO" id="GO:0003677">
    <property type="term" value="F:DNA binding"/>
    <property type="evidence" value="ECO:0007669"/>
    <property type="project" value="UniProtKB-KW"/>
</dbReference>
<dbReference type="InterPro" id="IPR036388">
    <property type="entry name" value="WH-like_DNA-bd_sf"/>
</dbReference>
<dbReference type="EMBL" id="QRCT01000023">
    <property type="protein sequence ID" value="RDU23575.1"/>
    <property type="molecule type" value="Genomic_DNA"/>
</dbReference>
<evidence type="ECO:0000256" key="3">
    <source>
        <dbReference type="ARBA" id="ARBA00023163"/>
    </source>
</evidence>
<comment type="caution">
    <text evidence="5">The sequence shown here is derived from an EMBL/GenBank/DDBJ whole genome shotgun (WGS) entry which is preliminary data.</text>
</comment>
<dbReference type="PROSITE" id="PS50949">
    <property type="entry name" value="HTH_GNTR"/>
    <property type="match status" value="1"/>
</dbReference>
<dbReference type="SUPFAM" id="SSF46785">
    <property type="entry name" value="Winged helix' DNA-binding domain"/>
    <property type="match status" value="1"/>
</dbReference>
<dbReference type="Proteomes" id="UP000255036">
    <property type="component" value="Unassembled WGS sequence"/>
</dbReference>
<dbReference type="Gene3D" id="1.10.10.10">
    <property type="entry name" value="Winged helix-like DNA-binding domain superfamily/Winged helix DNA-binding domain"/>
    <property type="match status" value="1"/>
</dbReference>
<dbReference type="PANTHER" id="PTHR38445:SF7">
    <property type="entry name" value="GNTR-FAMILY TRANSCRIPTIONAL REGULATOR"/>
    <property type="match status" value="1"/>
</dbReference>
<evidence type="ECO:0000313" key="6">
    <source>
        <dbReference type="Proteomes" id="UP000255036"/>
    </source>
</evidence>
<dbReference type="SMART" id="SM00345">
    <property type="entry name" value="HTH_GNTR"/>
    <property type="match status" value="1"/>
</dbReference>
<keyword evidence="1" id="KW-0805">Transcription regulation</keyword>
<proteinExistence type="predicted"/>
<dbReference type="InterPro" id="IPR036390">
    <property type="entry name" value="WH_DNA-bd_sf"/>
</dbReference>
<evidence type="ECO:0000313" key="5">
    <source>
        <dbReference type="EMBL" id="RDU23575.1"/>
    </source>
</evidence>
<evidence type="ECO:0000256" key="1">
    <source>
        <dbReference type="ARBA" id="ARBA00023015"/>
    </source>
</evidence>
<reference evidence="5 6" key="1">
    <citation type="submission" date="2018-07" db="EMBL/GenBank/DDBJ databases">
        <title>Anaerosacharophilus polymeroproducens gen. nov. sp. nov., an anaerobic bacterium isolated from salt field.</title>
        <authorList>
            <person name="Kim W."/>
            <person name="Yang S.-H."/>
            <person name="Oh J."/>
            <person name="Lee J.-H."/>
            <person name="Kwon K.K."/>
        </authorList>
    </citation>
    <scope>NUCLEOTIDE SEQUENCE [LARGE SCALE GENOMIC DNA]</scope>
    <source>
        <strain evidence="5 6">MCWD5</strain>
    </source>
</reference>
<dbReference type="InterPro" id="IPR000524">
    <property type="entry name" value="Tscrpt_reg_HTH_GntR"/>
</dbReference>
<accession>A0A371AVG4</accession>
<dbReference type="AlphaFoldDB" id="A0A371AVG4"/>
<evidence type="ECO:0000259" key="4">
    <source>
        <dbReference type="PROSITE" id="PS50949"/>
    </source>
</evidence>
<dbReference type="RefSeq" id="WP_115481864.1">
    <property type="nucleotide sequence ID" value="NZ_QRCT01000023.1"/>
</dbReference>
<organism evidence="5 6">
    <name type="scientific">Anaerosacchariphilus polymeriproducens</name>
    <dbReference type="NCBI Taxonomy" id="1812858"/>
    <lineage>
        <taxon>Bacteria</taxon>
        <taxon>Bacillati</taxon>
        <taxon>Bacillota</taxon>
        <taxon>Clostridia</taxon>
        <taxon>Lachnospirales</taxon>
        <taxon>Lachnospiraceae</taxon>
        <taxon>Anaerosacchariphilus</taxon>
    </lineage>
</organism>
<keyword evidence="6" id="KW-1185">Reference proteome</keyword>
<dbReference type="GO" id="GO:0003700">
    <property type="term" value="F:DNA-binding transcription factor activity"/>
    <property type="evidence" value="ECO:0007669"/>
    <property type="project" value="InterPro"/>
</dbReference>
<dbReference type="CDD" id="cd07377">
    <property type="entry name" value="WHTH_GntR"/>
    <property type="match status" value="1"/>
</dbReference>
<protein>
    <submittedName>
        <fullName evidence="5">GntR family transcriptional regulator</fullName>
    </submittedName>
</protein>
<keyword evidence="2" id="KW-0238">DNA-binding</keyword>
<feature type="domain" description="HTH gntR-type" evidence="4">
    <location>
        <begin position="11"/>
        <end position="79"/>
    </location>
</feature>
<evidence type="ECO:0000256" key="2">
    <source>
        <dbReference type="ARBA" id="ARBA00023125"/>
    </source>
</evidence>
<name>A0A371AVG4_9FIRM</name>
<sequence>MKINISVVSNLPIYEQIKNQIREQVLSGKLESKSQLPSIRALARELKVGVITTKRAYEDLSMEGILVSKAGKGYFVADLDYEFVKKNHLKLIKEQIMDIKNYAQEAGILKDEVLDILNSVFGDE</sequence>
<dbReference type="OrthoDB" id="9801546at2"/>
<dbReference type="PANTHER" id="PTHR38445">
    <property type="entry name" value="HTH-TYPE TRANSCRIPTIONAL REPRESSOR YTRA"/>
    <property type="match status" value="1"/>
</dbReference>
<dbReference type="Pfam" id="PF00392">
    <property type="entry name" value="GntR"/>
    <property type="match status" value="1"/>
</dbReference>
<keyword evidence="3" id="KW-0804">Transcription</keyword>